<comment type="subcellular location">
    <subcellularLocation>
        <location evidence="1">Cell membrane</location>
        <topology evidence="1">Multi-pass membrane protein</topology>
    </subcellularLocation>
</comment>
<feature type="transmembrane region" description="Helical" evidence="6">
    <location>
        <begin position="59"/>
        <end position="78"/>
    </location>
</feature>
<evidence type="ECO:0000256" key="5">
    <source>
        <dbReference type="ARBA" id="ARBA00023136"/>
    </source>
</evidence>
<dbReference type="InterPro" id="IPR005538">
    <property type="entry name" value="LrgA/CidA"/>
</dbReference>
<gene>
    <name evidence="7" type="ORF">IAC96_12150</name>
</gene>
<comment type="caution">
    <text evidence="7">The sequence shown here is derived from an EMBL/GenBank/DDBJ whole genome shotgun (WGS) entry which is preliminary data.</text>
</comment>
<feature type="transmembrane region" description="Helical" evidence="6">
    <location>
        <begin position="30"/>
        <end position="47"/>
    </location>
</feature>
<dbReference type="Pfam" id="PF03788">
    <property type="entry name" value="LrgA"/>
    <property type="match status" value="1"/>
</dbReference>
<evidence type="ECO:0000256" key="6">
    <source>
        <dbReference type="SAM" id="Phobius"/>
    </source>
</evidence>
<reference evidence="7" key="1">
    <citation type="submission" date="2020-10" db="EMBL/GenBank/DDBJ databases">
        <authorList>
            <person name="Gilroy R."/>
        </authorList>
    </citation>
    <scope>NUCLEOTIDE SEQUENCE</scope>
    <source>
        <strain evidence="7">ChiW13-3771</strain>
    </source>
</reference>
<evidence type="ECO:0000256" key="3">
    <source>
        <dbReference type="ARBA" id="ARBA00022692"/>
    </source>
</evidence>
<evidence type="ECO:0000256" key="1">
    <source>
        <dbReference type="ARBA" id="ARBA00004651"/>
    </source>
</evidence>
<dbReference type="Proteomes" id="UP000824201">
    <property type="component" value="Unassembled WGS sequence"/>
</dbReference>
<proteinExistence type="predicted"/>
<evidence type="ECO:0000313" key="8">
    <source>
        <dbReference type="Proteomes" id="UP000824201"/>
    </source>
</evidence>
<keyword evidence="5 6" id="KW-0472">Membrane</keyword>
<protein>
    <submittedName>
        <fullName evidence="7">CidA/LrgA family protein</fullName>
    </submittedName>
</protein>
<dbReference type="GO" id="GO:0005886">
    <property type="term" value="C:plasma membrane"/>
    <property type="evidence" value="ECO:0007669"/>
    <property type="project" value="UniProtKB-SubCell"/>
</dbReference>
<dbReference type="PANTHER" id="PTHR33931">
    <property type="entry name" value="HOLIN-LIKE PROTEIN CIDA-RELATED"/>
    <property type="match status" value="1"/>
</dbReference>
<evidence type="ECO:0000313" key="7">
    <source>
        <dbReference type="EMBL" id="HIR89688.1"/>
    </source>
</evidence>
<dbReference type="PANTHER" id="PTHR33931:SF2">
    <property type="entry name" value="HOLIN-LIKE PROTEIN CIDA"/>
    <property type="match status" value="1"/>
</dbReference>
<keyword evidence="2" id="KW-1003">Cell membrane</keyword>
<keyword evidence="4 6" id="KW-1133">Transmembrane helix</keyword>
<sequence>MKFIQQLSIILFISFLGEGLNWILPLPIPASVYGLILMLIALQFHIVQLEQVQDTARFFIEIMPVMFIPAGVGLLNSWNVLQPICIPVILITLLTTIIVMGVTGQVTQQMIQKGKKK</sequence>
<feature type="transmembrane region" description="Helical" evidence="6">
    <location>
        <begin position="7"/>
        <end position="24"/>
    </location>
</feature>
<name>A0A9D1EGT2_9FIRM</name>
<reference evidence="7" key="2">
    <citation type="journal article" date="2021" name="PeerJ">
        <title>Extensive microbial diversity within the chicken gut microbiome revealed by metagenomics and culture.</title>
        <authorList>
            <person name="Gilroy R."/>
            <person name="Ravi A."/>
            <person name="Getino M."/>
            <person name="Pursley I."/>
            <person name="Horton D.L."/>
            <person name="Alikhan N.F."/>
            <person name="Baker D."/>
            <person name="Gharbi K."/>
            <person name="Hall N."/>
            <person name="Watson M."/>
            <person name="Adriaenssens E.M."/>
            <person name="Foster-Nyarko E."/>
            <person name="Jarju S."/>
            <person name="Secka A."/>
            <person name="Antonio M."/>
            <person name="Oren A."/>
            <person name="Chaudhuri R.R."/>
            <person name="La Ragione R."/>
            <person name="Hildebrand F."/>
            <person name="Pallen M.J."/>
        </authorList>
    </citation>
    <scope>NUCLEOTIDE SEQUENCE</scope>
    <source>
        <strain evidence="7">ChiW13-3771</strain>
    </source>
</reference>
<evidence type="ECO:0000256" key="4">
    <source>
        <dbReference type="ARBA" id="ARBA00022989"/>
    </source>
</evidence>
<keyword evidence="3 6" id="KW-0812">Transmembrane</keyword>
<feature type="transmembrane region" description="Helical" evidence="6">
    <location>
        <begin position="84"/>
        <end position="107"/>
    </location>
</feature>
<evidence type="ECO:0000256" key="2">
    <source>
        <dbReference type="ARBA" id="ARBA00022475"/>
    </source>
</evidence>
<accession>A0A9D1EGT2</accession>
<dbReference type="AlphaFoldDB" id="A0A9D1EGT2"/>
<organism evidence="7 8">
    <name type="scientific">Candidatus Fimimorpha faecalis</name>
    <dbReference type="NCBI Taxonomy" id="2840824"/>
    <lineage>
        <taxon>Bacteria</taxon>
        <taxon>Bacillati</taxon>
        <taxon>Bacillota</taxon>
        <taxon>Clostridia</taxon>
        <taxon>Eubacteriales</taxon>
        <taxon>Candidatus Fimimorpha</taxon>
    </lineage>
</organism>
<dbReference type="EMBL" id="DVHN01000170">
    <property type="protein sequence ID" value="HIR89688.1"/>
    <property type="molecule type" value="Genomic_DNA"/>
</dbReference>